<dbReference type="EMBL" id="JACHHG010000014">
    <property type="protein sequence ID" value="MBB6099686.1"/>
    <property type="molecule type" value="Genomic_DNA"/>
</dbReference>
<comment type="caution">
    <text evidence="1">The sequence shown here is derived from an EMBL/GenBank/DDBJ whole genome shotgun (WGS) entry which is preliminary data.</text>
</comment>
<dbReference type="AlphaFoldDB" id="A0A841I3S2"/>
<protein>
    <submittedName>
        <fullName evidence="1">Uncharacterized protein</fullName>
    </submittedName>
</protein>
<proteinExistence type="predicted"/>
<evidence type="ECO:0000313" key="1">
    <source>
        <dbReference type="EMBL" id="MBB6099686.1"/>
    </source>
</evidence>
<evidence type="ECO:0000313" key="2">
    <source>
        <dbReference type="Proteomes" id="UP000569951"/>
    </source>
</evidence>
<dbReference type="RefSeq" id="WP_183988435.1">
    <property type="nucleotide sequence ID" value="NZ_JACHHG010000014.1"/>
</dbReference>
<organism evidence="1 2">
    <name type="scientific">Deinobacterium chartae</name>
    <dbReference type="NCBI Taxonomy" id="521158"/>
    <lineage>
        <taxon>Bacteria</taxon>
        <taxon>Thermotogati</taxon>
        <taxon>Deinococcota</taxon>
        <taxon>Deinococci</taxon>
        <taxon>Deinococcales</taxon>
        <taxon>Deinococcaceae</taxon>
        <taxon>Deinobacterium</taxon>
    </lineage>
</organism>
<sequence length="82" mass="9427">MRDYDTVRFVHVDSDEFKKEKARRLAKYVSTPTFMDMILSGELTEAQISRGKYLLEINGFKASEMGDVPYGFVKKLLSLKEG</sequence>
<keyword evidence="2" id="KW-1185">Reference proteome</keyword>
<accession>A0A841I3S2</accession>
<name>A0A841I3S2_9DEIO</name>
<gene>
    <name evidence="1" type="ORF">HNR42_003144</name>
</gene>
<reference evidence="1 2" key="1">
    <citation type="submission" date="2020-08" db="EMBL/GenBank/DDBJ databases">
        <title>Genomic Encyclopedia of Type Strains, Phase IV (KMG-IV): sequencing the most valuable type-strain genomes for metagenomic binning, comparative biology and taxonomic classification.</title>
        <authorList>
            <person name="Goeker M."/>
        </authorList>
    </citation>
    <scope>NUCLEOTIDE SEQUENCE [LARGE SCALE GENOMIC DNA]</scope>
    <source>
        <strain evidence="1 2">DSM 21458</strain>
    </source>
</reference>
<dbReference type="Proteomes" id="UP000569951">
    <property type="component" value="Unassembled WGS sequence"/>
</dbReference>